<keyword evidence="1" id="KW-0862">Zinc</keyword>
<dbReference type="GO" id="GO:0031179">
    <property type="term" value="P:peptide modification"/>
    <property type="evidence" value="ECO:0007669"/>
    <property type="project" value="InterPro"/>
</dbReference>
<dbReference type="PRINTS" id="PR01950">
    <property type="entry name" value="LANCSUPER"/>
</dbReference>
<dbReference type="InterPro" id="IPR007822">
    <property type="entry name" value="LANC-like"/>
</dbReference>
<proteinExistence type="predicted"/>
<feature type="binding site" evidence="1">
    <location>
        <position position="300"/>
    </location>
    <ligand>
        <name>Zn(2+)</name>
        <dbReference type="ChEBI" id="CHEBI:29105"/>
    </ligand>
</feature>
<feature type="binding site" evidence="1">
    <location>
        <position position="257"/>
    </location>
    <ligand>
        <name>Zn(2+)</name>
        <dbReference type="ChEBI" id="CHEBI:29105"/>
    </ligand>
</feature>
<accession>A0A7H9EA48</accession>
<evidence type="ECO:0000313" key="2">
    <source>
        <dbReference type="EMBL" id="QLL74561.1"/>
    </source>
</evidence>
<evidence type="ECO:0008006" key="4">
    <source>
        <dbReference type="Google" id="ProtNLM"/>
    </source>
</evidence>
<dbReference type="SUPFAM" id="SSF158745">
    <property type="entry name" value="LanC-like"/>
    <property type="match status" value="1"/>
</dbReference>
<feature type="binding site" evidence="1">
    <location>
        <position position="299"/>
    </location>
    <ligand>
        <name>Zn(2+)</name>
        <dbReference type="ChEBI" id="CHEBI:29105"/>
    </ligand>
</feature>
<protein>
    <recommendedName>
        <fullName evidence="4">Lanthionine synthetase C-like protein</fullName>
    </recommendedName>
</protein>
<evidence type="ECO:0000313" key="3">
    <source>
        <dbReference type="Proteomes" id="UP000510660"/>
    </source>
</evidence>
<dbReference type="Gene3D" id="1.50.10.20">
    <property type="match status" value="1"/>
</dbReference>
<gene>
    <name evidence="2" type="ORF">GTO85_09490</name>
</gene>
<organism evidence="2 3">
    <name type="scientific">Lactobacillus crispatus</name>
    <dbReference type="NCBI Taxonomy" id="47770"/>
    <lineage>
        <taxon>Bacteria</taxon>
        <taxon>Bacillati</taxon>
        <taxon>Bacillota</taxon>
        <taxon>Bacilli</taxon>
        <taxon>Lactobacillales</taxon>
        <taxon>Lactobacillaceae</taxon>
        <taxon>Lactobacillus</taxon>
    </lineage>
</organism>
<dbReference type="Proteomes" id="UP000510660">
    <property type="component" value="Chromosome"/>
</dbReference>
<dbReference type="EMBL" id="CP047415">
    <property type="protein sequence ID" value="QLL74561.1"/>
    <property type="molecule type" value="Genomic_DNA"/>
</dbReference>
<sequence>MKNTNLNIDPNLERYIKLLSIKGNCDGYTISDGIPGLLLLLAQFYITEEDIKSRNCIEKLAWHYLNQGAYQSISLSSSNQGLWTGPLGLSVAVDTWSQISLNSAYDWKAINQFYYHNMLFLIKKWSRTSRNELKDKFRRDIVFGFPGILNYVCNCHIARKSEKNNPMFIQSIQEISKQSLLSVYSGHNLSVNPTNLGMAHGLTGLIFSILQYNLTFKNLSIDVETNLMEDIEYIVDYAKYLLSLCGNTKYMFINNWCTGIPGLLNLLKITNYEEELSELVNYIDYEFESIHMDGNICLCHGYGSIALADYAFNVKKNNIKVFSDSYFASHKFDSYSMLTGVGGILALNRSIQKASPFLLDWLFGVNDFRNGSINRH</sequence>
<keyword evidence="1" id="KW-0479">Metal-binding</keyword>
<dbReference type="AlphaFoldDB" id="A0A7H9EA48"/>
<dbReference type="GO" id="GO:0046872">
    <property type="term" value="F:metal ion binding"/>
    <property type="evidence" value="ECO:0007669"/>
    <property type="project" value="UniProtKB-KW"/>
</dbReference>
<evidence type="ECO:0000256" key="1">
    <source>
        <dbReference type="PIRSR" id="PIRSR607822-1"/>
    </source>
</evidence>
<dbReference type="RefSeq" id="WP_180860704.1">
    <property type="nucleotide sequence ID" value="NZ_CP047415.1"/>
</dbReference>
<dbReference type="Pfam" id="PF05147">
    <property type="entry name" value="LANC_like"/>
    <property type="match status" value="1"/>
</dbReference>
<name>A0A7H9EA48_9LACO</name>
<reference evidence="2 3" key="1">
    <citation type="submission" date="2020-01" db="EMBL/GenBank/DDBJ databases">
        <title>Complete and circular genome sequences of six lactobacillus isolates from horses.</title>
        <authorList>
            <person name="Hassan H.M."/>
        </authorList>
    </citation>
    <scope>NUCLEOTIDE SEQUENCE [LARGE SCALE GENOMIC DNA]</scope>
    <source>
        <strain evidence="2 3">1D</strain>
    </source>
</reference>